<dbReference type="SUPFAM" id="SSF55486">
    <property type="entry name" value="Metalloproteases ('zincins'), catalytic domain"/>
    <property type="match status" value="1"/>
</dbReference>
<dbReference type="PANTHER" id="PTHR47466">
    <property type="match status" value="1"/>
</dbReference>
<feature type="domain" description="Peptidase M43 pregnancy-associated plasma-A" evidence="10">
    <location>
        <begin position="142"/>
        <end position="282"/>
    </location>
</feature>
<keyword evidence="7" id="KW-0482">Metalloprotease</keyword>
<dbReference type="Pfam" id="PF05572">
    <property type="entry name" value="Peptidase_M43"/>
    <property type="match status" value="1"/>
</dbReference>
<dbReference type="GO" id="GO:0006508">
    <property type="term" value="P:proteolysis"/>
    <property type="evidence" value="ECO:0007669"/>
    <property type="project" value="UniProtKB-KW"/>
</dbReference>
<keyword evidence="5" id="KW-0378">Hydrolase</keyword>
<evidence type="ECO:0000256" key="2">
    <source>
        <dbReference type="ARBA" id="ARBA00022670"/>
    </source>
</evidence>
<protein>
    <recommendedName>
        <fullName evidence="10">Peptidase M43 pregnancy-associated plasma-A domain-containing protein</fullName>
    </recommendedName>
</protein>
<gene>
    <name evidence="11" type="ORF">K443DRAFT_681428</name>
</gene>
<dbReference type="GO" id="GO:0008237">
    <property type="term" value="F:metallopeptidase activity"/>
    <property type="evidence" value="ECO:0007669"/>
    <property type="project" value="UniProtKB-KW"/>
</dbReference>
<keyword evidence="6" id="KW-0862">Zinc</keyword>
<keyword evidence="2" id="KW-0645">Protease</keyword>
<evidence type="ECO:0000256" key="3">
    <source>
        <dbReference type="ARBA" id="ARBA00022723"/>
    </source>
</evidence>
<feature type="signal peptide" evidence="9">
    <location>
        <begin position="1"/>
        <end position="19"/>
    </location>
</feature>
<evidence type="ECO:0000313" key="11">
    <source>
        <dbReference type="EMBL" id="KIJ97540.1"/>
    </source>
</evidence>
<keyword evidence="8" id="KW-1015">Disulfide bond</keyword>
<evidence type="ECO:0000313" key="12">
    <source>
        <dbReference type="Proteomes" id="UP000054477"/>
    </source>
</evidence>
<comment type="similarity">
    <text evidence="1">Belongs to the peptidase M43B family.</text>
</comment>
<dbReference type="STRING" id="1095629.A0A0C9WXR9"/>
<dbReference type="Proteomes" id="UP000054477">
    <property type="component" value="Unassembled WGS sequence"/>
</dbReference>
<accession>A0A0C9WXR9</accession>
<evidence type="ECO:0000256" key="7">
    <source>
        <dbReference type="ARBA" id="ARBA00023049"/>
    </source>
</evidence>
<evidence type="ECO:0000256" key="1">
    <source>
        <dbReference type="ARBA" id="ARBA00008721"/>
    </source>
</evidence>
<evidence type="ECO:0000256" key="4">
    <source>
        <dbReference type="ARBA" id="ARBA00022729"/>
    </source>
</evidence>
<feature type="chain" id="PRO_5002205519" description="Peptidase M43 pregnancy-associated plasma-A domain-containing protein" evidence="9">
    <location>
        <begin position="20"/>
        <end position="291"/>
    </location>
</feature>
<evidence type="ECO:0000259" key="10">
    <source>
        <dbReference type="Pfam" id="PF05572"/>
    </source>
</evidence>
<dbReference type="OrthoDB" id="536211at2759"/>
<reference evidence="11 12" key="1">
    <citation type="submission" date="2014-04" db="EMBL/GenBank/DDBJ databases">
        <authorList>
            <consortium name="DOE Joint Genome Institute"/>
            <person name="Kuo A."/>
            <person name="Kohler A."/>
            <person name="Nagy L.G."/>
            <person name="Floudas D."/>
            <person name="Copeland A."/>
            <person name="Barry K.W."/>
            <person name="Cichocki N."/>
            <person name="Veneault-Fourrey C."/>
            <person name="LaButti K."/>
            <person name="Lindquist E.A."/>
            <person name="Lipzen A."/>
            <person name="Lundell T."/>
            <person name="Morin E."/>
            <person name="Murat C."/>
            <person name="Sun H."/>
            <person name="Tunlid A."/>
            <person name="Henrissat B."/>
            <person name="Grigoriev I.V."/>
            <person name="Hibbett D.S."/>
            <person name="Martin F."/>
            <person name="Nordberg H.P."/>
            <person name="Cantor M.N."/>
            <person name="Hua S.X."/>
        </authorList>
    </citation>
    <scope>NUCLEOTIDE SEQUENCE [LARGE SCALE GENOMIC DNA]</scope>
    <source>
        <strain evidence="11 12">LaAM-08-1</strain>
    </source>
</reference>
<reference evidence="12" key="2">
    <citation type="submission" date="2015-01" db="EMBL/GenBank/DDBJ databases">
        <title>Evolutionary Origins and Diversification of the Mycorrhizal Mutualists.</title>
        <authorList>
            <consortium name="DOE Joint Genome Institute"/>
            <consortium name="Mycorrhizal Genomics Consortium"/>
            <person name="Kohler A."/>
            <person name="Kuo A."/>
            <person name="Nagy L.G."/>
            <person name="Floudas D."/>
            <person name="Copeland A."/>
            <person name="Barry K.W."/>
            <person name="Cichocki N."/>
            <person name="Veneault-Fourrey C."/>
            <person name="LaButti K."/>
            <person name="Lindquist E.A."/>
            <person name="Lipzen A."/>
            <person name="Lundell T."/>
            <person name="Morin E."/>
            <person name="Murat C."/>
            <person name="Riley R."/>
            <person name="Ohm R."/>
            <person name="Sun H."/>
            <person name="Tunlid A."/>
            <person name="Henrissat B."/>
            <person name="Grigoriev I.V."/>
            <person name="Hibbett D.S."/>
            <person name="Martin F."/>
        </authorList>
    </citation>
    <scope>NUCLEOTIDE SEQUENCE [LARGE SCALE GENOMIC DNA]</scope>
    <source>
        <strain evidence="12">LaAM-08-1</strain>
    </source>
</reference>
<evidence type="ECO:0000256" key="5">
    <source>
        <dbReference type="ARBA" id="ARBA00022801"/>
    </source>
</evidence>
<keyword evidence="12" id="KW-1185">Reference proteome</keyword>
<proteinExistence type="inferred from homology"/>
<organism evidence="11 12">
    <name type="scientific">Laccaria amethystina LaAM-08-1</name>
    <dbReference type="NCBI Taxonomy" id="1095629"/>
    <lineage>
        <taxon>Eukaryota</taxon>
        <taxon>Fungi</taxon>
        <taxon>Dikarya</taxon>
        <taxon>Basidiomycota</taxon>
        <taxon>Agaricomycotina</taxon>
        <taxon>Agaricomycetes</taxon>
        <taxon>Agaricomycetidae</taxon>
        <taxon>Agaricales</taxon>
        <taxon>Agaricineae</taxon>
        <taxon>Hydnangiaceae</taxon>
        <taxon>Laccaria</taxon>
    </lineage>
</organism>
<sequence>MFSSIYLAILLLGASLVAGAPHRRDIARRRGCGTHISSAQIASAERLFQTNRLPPPDENSTATVTLDIHFHVVYANETLDGGFVPDEQIRAQVDVMNRDYNITGITWNLVTISRILSPDWFAKVAPDTPEEADLKSQYRKGNASTLNVYTVGLKEGPGQGLLGYATFPKDYSGQPSNDGVVILYSTMPGGPTPPYNMGRTLTHESGHWSGLYHTFEGGCTGKGDHVDDTPPEKEAAYGCVKTRRTCPKSKLDDPTTNFMDYSDDACMTGGFTKGQGTRIRAQMRTYRAVAI</sequence>
<evidence type="ECO:0000256" key="8">
    <source>
        <dbReference type="ARBA" id="ARBA00023157"/>
    </source>
</evidence>
<keyword evidence="3" id="KW-0479">Metal-binding</keyword>
<dbReference type="EMBL" id="KN838690">
    <property type="protein sequence ID" value="KIJ97540.1"/>
    <property type="molecule type" value="Genomic_DNA"/>
</dbReference>
<dbReference type="MEROPS" id="M43.008"/>
<dbReference type="CDD" id="cd04275">
    <property type="entry name" value="ZnMc_pappalysin_like"/>
    <property type="match status" value="1"/>
</dbReference>
<name>A0A0C9WXR9_9AGAR</name>
<dbReference type="PANTHER" id="PTHR47466:SF1">
    <property type="entry name" value="METALLOPROTEASE MEP1 (AFU_ORTHOLOGUE AFUA_1G07730)-RELATED"/>
    <property type="match status" value="1"/>
</dbReference>
<dbReference type="GO" id="GO:0046872">
    <property type="term" value="F:metal ion binding"/>
    <property type="evidence" value="ECO:0007669"/>
    <property type="project" value="UniProtKB-KW"/>
</dbReference>
<dbReference type="InterPro" id="IPR024079">
    <property type="entry name" value="MetalloPept_cat_dom_sf"/>
</dbReference>
<evidence type="ECO:0000256" key="6">
    <source>
        <dbReference type="ARBA" id="ARBA00022833"/>
    </source>
</evidence>
<dbReference type="InterPro" id="IPR008754">
    <property type="entry name" value="Peptidase_M43"/>
</dbReference>
<dbReference type="HOGENOM" id="CLU_048726_1_0_1"/>
<dbReference type="AlphaFoldDB" id="A0A0C9WXR9"/>
<dbReference type="Gene3D" id="3.40.390.10">
    <property type="entry name" value="Collagenase (Catalytic Domain)"/>
    <property type="match status" value="1"/>
</dbReference>
<evidence type="ECO:0000256" key="9">
    <source>
        <dbReference type="SAM" id="SignalP"/>
    </source>
</evidence>
<keyword evidence="4 9" id="KW-0732">Signal</keyword>